<feature type="transmembrane region" description="Helical" evidence="1">
    <location>
        <begin position="12"/>
        <end position="29"/>
    </location>
</feature>
<dbReference type="AlphaFoldDB" id="A0AAC8PWU3"/>
<dbReference type="EMBL" id="CP011376">
    <property type="protein sequence ID" value="AKG08455.1"/>
    <property type="molecule type" value="Genomic_DNA"/>
</dbReference>
<keyword evidence="1" id="KW-1133">Transmembrane helix</keyword>
<accession>A0AAC8PWU3</accession>
<evidence type="ECO:0000313" key="2">
    <source>
        <dbReference type="EMBL" id="AKG08455.1"/>
    </source>
</evidence>
<keyword evidence="1" id="KW-0472">Membrane</keyword>
<gene>
    <name evidence="2" type="ORF">AAX06_10260</name>
</gene>
<proteinExistence type="predicted"/>
<reference evidence="2 3" key="1">
    <citation type="submission" date="2015-05" db="EMBL/GenBank/DDBJ databases">
        <authorList>
            <person name="Dickey A."/>
            <person name="Clawson M."/>
            <person name="Bono J."/>
            <person name="Loy J.D."/>
        </authorList>
    </citation>
    <scope>NUCLEOTIDE SEQUENCE [LARGE SCALE GENOMIC DNA]</scope>
    <source>
        <strain evidence="2 3">22581</strain>
    </source>
</reference>
<name>A0AAC8PWU3_9GAMM</name>
<evidence type="ECO:0000313" key="3">
    <source>
        <dbReference type="Proteomes" id="UP000077465"/>
    </source>
</evidence>
<keyword evidence="1" id="KW-0812">Transmembrane</keyword>
<organism evidence="2 3">
    <name type="scientific">Moraxella bovoculi</name>
    <dbReference type="NCBI Taxonomy" id="386891"/>
    <lineage>
        <taxon>Bacteria</taxon>
        <taxon>Pseudomonadati</taxon>
        <taxon>Pseudomonadota</taxon>
        <taxon>Gammaproteobacteria</taxon>
        <taxon>Moraxellales</taxon>
        <taxon>Moraxellaceae</taxon>
        <taxon>Moraxella</taxon>
    </lineage>
</organism>
<sequence>MNKLLDKTTGFLTSIILIIFLTFLLLMYLSGNMSFKKGVYDKRADRPTMAEIDTLLNELTDGITSPKDEFVVSKIGVVYKRYRYDYLSDQEKLYLNGRINDSSKWIKYNDGKDGNRDSFYYCYNQFELIFTKGVEPSVNNKKSLDNAFSVSIGWQDTHSVCRRKFLVRSP</sequence>
<dbReference type="RefSeq" id="WP_046699403.1">
    <property type="nucleotide sequence ID" value="NZ_CP011376.1"/>
</dbReference>
<dbReference type="Proteomes" id="UP000077465">
    <property type="component" value="Chromosome"/>
</dbReference>
<protein>
    <submittedName>
        <fullName evidence="2">Uncharacterized protein</fullName>
    </submittedName>
</protein>
<evidence type="ECO:0000256" key="1">
    <source>
        <dbReference type="SAM" id="Phobius"/>
    </source>
</evidence>